<proteinExistence type="predicted"/>
<dbReference type="AlphaFoldDB" id="A0A251TTZ6"/>
<protein>
    <submittedName>
        <fullName evidence="2">Uncharacterized protein</fullName>
    </submittedName>
</protein>
<dbReference type="Proteomes" id="UP000215914">
    <property type="component" value="Chromosome 9"/>
</dbReference>
<evidence type="ECO:0000313" key="1">
    <source>
        <dbReference type="EMBL" id="KAF5789516.1"/>
    </source>
</evidence>
<reference evidence="2" key="2">
    <citation type="submission" date="2017-02" db="EMBL/GenBank/DDBJ databases">
        <title>Sunflower complete genome.</title>
        <authorList>
            <person name="Langlade N."/>
            <person name="Munos S."/>
        </authorList>
    </citation>
    <scope>NUCLEOTIDE SEQUENCE [LARGE SCALE GENOMIC DNA]</scope>
    <source>
        <tissue evidence="2">Leaves</tissue>
    </source>
</reference>
<reference evidence="1" key="3">
    <citation type="submission" date="2020-06" db="EMBL/GenBank/DDBJ databases">
        <title>Helianthus annuus Genome sequencing and assembly Release 2.</title>
        <authorList>
            <person name="Gouzy J."/>
            <person name="Langlade N."/>
            <person name="Munos S."/>
        </authorList>
    </citation>
    <scope>NUCLEOTIDE SEQUENCE</scope>
    <source>
        <tissue evidence="1">Leaves</tissue>
    </source>
</reference>
<dbReference type="InParanoid" id="A0A251TTZ6"/>
<keyword evidence="3" id="KW-1185">Reference proteome</keyword>
<dbReference type="Gramene" id="mRNA:HanXRQr2_Chr09g0372171">
    <property type="protein sequence ID" value="CDS:HanXRQr2_Chr09g0372171.1"/>
    <property type="gene ID" value="HanXRQr2_Chr09g0372171"/>
</dbReference>
<evidence type="ECO:0000313" key="2">
    <source>
        <dbReference type="EMBL" id="OTG14046.1"/>
    </source>
</evidence>
<dbReference type="EMBL" id="CM007898">
    <property type="protein sequence ID" value="OTG14046.1"/>
    <property type="molecule type" value="Genomic_DNA"/>
</dbReference>
<gene>
    <name evidence="2" type="ORF">HannXRQ_Chr09g0245011</name>
    <name evidence="1" type="ORF">HanXRQr2_Chr09g0372171</name>
</gene>
<accession>A0A251TTZ6</accession>
<reference evidence="1 3" key="1">
    <citation type="journal article" date="2017" name="Nature">
        <title>The sunflower genome provides insights into oil metabolism, flowering and Asterid evolution.</title>
        <authorList>
            <person name="Badouin H."/>
            <person name="Gouzy J."/>
            <person name="Grassa C.J."/>
            <person name="Murat F."/>
            <person name="Staton S.E."/>
            <person name="Cottret L."/>
            <person name="Lelandais-Briere C."/>
            <person name="Owens G.L."/>
            <person name="Carrere S."/>
            <person name="Mayjonade B."/>
            <person name="Legrand L."/>
            <person name="Gill N."/>
            <person name="Kane N.C."/>
            <person name="Bowers J.E."/>
            <person name="Hubner S."/>
            <person name="Bellec A."/>
            <person name="Berard A."/>
            <person name="Berges H."/>
            <person name="Blanchet N."/>
            <person name="Boniface M.C."/>
            <person name="Brunel D."/>
            <person name="Catrice O."/>
            <person name="Chaidir N."/>
            <person name="Claudel C."/>
            <person name="Donnadieu C."/>
            <person name="Faraut T."/>
            <person name="Fievet G."/>
            <person name="Helmstetter N."/>
            <person name="King M."/>
            <person name="Knapp S.J."/>
            <person name="Lai Z."/>
            <person name="Le Paslier M.C."/>
            <person name="Lippi Y."/>
            <person name="Lorenzon L."/>
            <person name="Mandel J.R."/>
            <person name="Marage G."/>
            <person name="Marchand G."/>
            <person name="Marquand E."/>
            <person name="Bret-Mestries E."/>
            <person name="Morien E."/>
            <person name="Nambeesan S."/>
            <person name="Nguyen T."/>
            <person name="Pegot-Espagnet P."/>
            <person name="Pouilly N."/>
            <person name="Raftis F."/>
            <person name="Sallet E."/>
            <person name="Schiex T."/>
            <person name="Thomas J."/>
            <person name="Vandecasteele C."/>
            <person name="Vares D."/>
            <person name="Vear F."/>
            <person name="Vautrin S."/>
            <person name="Crespi M."/>
            <person name="Mangin B."/>
            <person name="Burke J.M."/>
            <person name="Salse J."/>
            <person name="Munos S."/>
            <person name="Vincourt P."/>
            <person name="Rieseberg L.H."/>
            <person name="Langlade N.B."/>
        </authorList>
    </citation>
    <scope>NUCLEOTIDE SEQUENCE [LARGE SCALE GENOMIC DNA]</scope>
    <source>
        <strain evidence="3">cv. SF193</strain>
        <tissue evidence="1">Leaves</tissue>
    </source>
</reference>
<organism evidence="2 3">
    <name type="scientific">Helianthus annuus</name>
    <name type="common">Common sunflower</name>
    <dbReference type="NCBI Taxonomy" id="4232"/>
    <lineage>
        <taxon>Eukaryota</taxon>
        <taxon>Viridiplantae</taxon>
        <taxon>Streptophyta</taxon>
        <taxon>Embryophyta</taxon>
        <taxon>Tracheophyta</taxon>
        <taxon>Spermatophyta</taxon>
        <taxon>Magnoliopsida</taxon>
        <taxon>eudicotyledons</taxon>
        <taxon>Gunneridae</taxon>
        <taxon>Pentapetalae</taxon>
        <taxon>asterids</taxon>
        <taxon>campanulids</taxon>
        <taxon>Asterales</taxon>
        <taxon>Asteraceae</taxon>
        <taxon>Asteroideae</taxon>
        <taxon>Heliantheae alliance</taxon>
        <taxon>Heliantheae</taxon>
        <taxon>Helianthus</taxon>
    </lineage>
</organism>
<name>A0A251TTZ6_HELAN</name>
<dbReference type="EMBL" id="MNCJ02000324">
    <property type="protein sequence ID" value="KAF5789516.1"/>
    <property type="molecule type" value="Genomic_DNA"/>
</dbReference>
<sequence>MSLPCVAQFQHSVSNSRSQQRGQIHQPTATQSGCLNLGFRQKMKMVTSSGGDCVKILQPSEERRMDLPTKLR</sequence>
<evidence type="ECO:0000313" key="3">
    <source>
        <dbReference type="Proteomes" id="UP000215914"/>
    </source>
</evidence>